<reference evidence="2 3" key="1">
    <citation type="journal article" date="2013" name="Genome Announc.">
        <title>Genome Sequence of the Extreme Obligate Alkaliphile Bacillus marmarensis Strain DSM 21297.</title>
        <authorList>
            <person name="Wernick D.G."/>
            <person name="Choi K.Y."/>
            <person name="Tat C.A."/>
            <person name="Lafontaine Rivera J.G."/>
            <person name="Liao J.C."/>
        </authorList>
    </citation>
    <scope>NUCLEOTIDE SEQUENCE [LARGE SCALE GENOMIC DNA]</scope>
    <source>
        <strain evidence="2 3">DSM 21297</strain>
    </source>
</reference>
<evidence type="ECO:0000256" key="1">
    <source>
        <dbReference type="SAM" id="Phobius"/>
    </source>
</evidence>
<protein>
    <submittedName>
        <fullName evidence="2">Uncharacterized protein</fullName>
    </submittedName>
</protein>
<sequence length="100" mass="11815">MRILKELYTISLEEYRHCSNRAKSIENKKDKAKLNTLAYFNGLFLLIYSLVILINITYIILSFFYGLYILLTLLSFIPLLGMLILIRKIVYPKFKGKFLE</sequence>
<feature type="transmembrane region" description="Helical" evidence="1">
    <location>
        <begin position="67"/>
        <end position="86"/>
    </location>
</feature>
<dbReference type="AlphaFoldDB" id="U6SJH2"/>
<comment type="caution">
    <text evidence="2">The sequence shown here is derived from an EMBL/GenBank/DDBJ whole genome shotgun (WGS) entry which is preliminary data.</text>
</comment>
<keyword evidence="3" id="KW-1185">Reference proteome</keyword>
<keyword evidence="1" id="KW-1133">Transmembrane helix</keyword>
<proteinExistence type="predicted"/>
<evidence type="ECO:0000313" key="2">
    <source>
        <dbReference type="EMBL" id="ERN51743.1"/>
    </source>
</evidence>
<dbReference type="Proteomes" id="UP000017170">
    <property type="component" value="Unassembled WGS sequence"/>
</dbReference>
<dbReference type="EMBL" id="ATAE01000045">
    <property type="protein sequence ID" value="ERN51743.1"/>
    <property type="molecule type" value="Genomic_DNA"/>
</dbReference>
<organism evidence="2 3">
    <name type="scientific">Alkalihalophilus marmarensis DSM 21297</name>
    <dbReference type="NCBI Taxonomy" id="1188261"/>
    <lineage>
        <taxon>Bacteria</taxon>
        <taxon>Bacillati</taxon>
        <taxon>Bacillota</taxon>
        <taxon>Bacilli</taxon>
        <taxon>Bacillales</taxon>
        <taxon>Bacillaceae</taxon>
        <taxon>Alkalihalophilus</taxon>
    </lineage>
</organism>
<keyword evidence="1" id="KW-0472">Membrane</keyword>
<keyword evidence="1" id="KW-0812">Transmembrane</keyword>
<evidence type="ECO:0000313" key="3">
    <source>
        <dbReference type="Proteomes" id="UP000017170"/>
    </source>
</evidence>
<gene>
    <name evidence="2" type="ORF">A33I_01115</name>
</gene>
<name>U6SJH2_9BACI</name>
<accession>U6SJH2</accession>
<feature type="transmembrane region" description="Helical" evidence="1">
    <location>
        <begin position="37"/>
        <end position="61"/>
    </location>
</feature>